<dbReference type="InterPro" id="IPR040501">
    <property type="entry name" value="TFA2_Winged_2"/>
</dbReference>
<feature type="compositionally biased region" description="Low complexity" evidence="8">
    <location>
        <begin position="12"/>
        <end position="24"/>
    </location>
</feature>
<dbReference type="PANTHER" id="PTHR12716:SF8">
    <property type="entry name" value="TRANSCRIPTION INITIATION FACTOR IIE SUBUNIT BETA"/>
    <property type="match status" value="1"/>
</dbReference>
<feature type="compositionally biased region" description="Polar residues" evidence="8">
    <location>
        <begin position="1"/>
        <end position="11"/>
    </location>
</feature>
<evidence type="ECO:0000313" key="10">
    <source>
        <dbReference type="EMBL" id="KAF2403207.1"/>
    </source>
</evidence>
<dbReference type="GO" id="GO:0006367">
    <property type="term" value="P:transcription initiation at RNA polymerase II promoter"/>
    <property type="evidence" value="ECO:0007669"/>
    <property type="project" value="UniProtKB-UniRule"/>
</dbReference>
<dbReference type="Proteomes" id="UP000799640">
    <property type="component" value="Unassembled WGS sequence"/>
</dbReference>
<keyword evidence="11" id="KW-1185">Reference proteome</keyword>
<feature type="compositionally biased region" description="Basic and acidic residues" evidence="8">
    <location>
        <begin position="259"/>
        <end position="268"/>
    </location>
</feature>
<dbReference type="PIRSF" id="PIRSF016398">
    <property type="entry name" value="TFIIE-beta"/>
    <property type="match status" value="1"/>
</dbReference>
<keyword evidence="10" id="KW-0648">Protein biosynthesis</keyword>
<comment type="subunit">
    <text evidence="7">Tetramer of two alpha and two beta chains.</text>
</comment>
<evidence type="ECO:0000256" key="3">
    <source>
        <dbReference type="ARBA" id="ARBA00023125"/>
    </source>
</evidence>
<keyword evidence="5 7" id="KW-0539">Nucleus</keyword>
<organism evidence="10 11">
    <name type="scientific">Trichodelitschia bisporula</name>
    <dbReference type="NCBI Taxonomy" id="703511"/>
    <lineage>
        <taxon>Eukaryota</taxon>
        <taxon>Fungi</taxon>
        <taxon>Dikarya</taxon>
        <taxon>Ascomycota</taxon>
        <taxon>Pezizomycotina</taxon>
        <taxon>Dothideomycetes</taxon>
        <taxon>Dothideomycetes incertae sedis</taxon>
        <taxon>Phaeotrichales</taxon>
        <taxon>Phaeotrichaceae</taxon>
        <taxon>Trichodelitschia</taxon>
    </lineage>
</organism>
<keyword evidence="10" id="KW-0396">Initiation factor</keyword>
<protein>
    <recommendedName>
        <fullName evidence="7">Transcription initiation factor IIE subunit beta</fullName>
    </recommendedName>
</protein>
<evidence type="ECO:0000256" key="4">
    <source>
        <dbReference type="ARBA" id="ARBA00023163"/>
    </source>
</evidence>
<evidence type="ECO:0000256" key="5">
    <source>
        <dbReference type="ARBA" id="ARBA00023242"/>
    </source>
</evidence>
<dbReference type="PANTHER" id="PTHR12716">
    <property type="entry name" value="TRANSCRIPTION INITIATION FACTOR IIE, BETA SUBUNIT"/>
    <property type="match status" value="1"/>
</dbReference>
<comment type="function">
    <text evidence="6 7">Recruits TFIIH to the initiation complex and stimulates the RNA polymerase II C-terminal domain kinase and DNA-dependent ATPase activities of TFIIH. Both TFIIH and TFIIE are required for promoter clearance by RNA polymerase.</text>
</comment>
<dbReference type="AlphaFoldDB" id="A0A6G1I580"/>
<feature type="region of interest" description="Disordered" evidence="8">
    <location>
        <begin position="1"/>
        <end position="37"/>
    </location>
</feature>
<comment type="similarity">
    <text evidence="7">Belongs to the TFIIE beta subunit family.</text>
</comment>
<evidence type="ECO:0000256" key="1">
    <source>
        <dbReference type="ARBA" id="ARBA00004123"/>
    </source>
</evidence>
<dbReference type="Pfam" id="PF18121">
    <property type="entry name" value="TFA2_Winged_2"/>
    <property type="match status" value="1"/>
</dbReference>
<dbReference type="GO" id="GO:0001097">
    <property type="term" value="F:TFIIH-class transcription factor complex binding"/>
    <property type="evidence" value="ECO:0007669"/>
    <property type="project" value="TreeGrafter"/>
</dbReference>
<sequence length="268" mass="29422">MPAPSRPTSTVSSPAPSNASGPNGVKRKRGVPSVTPAMALQQQAQDQVKGKEYLTQTTFAASYLKEKGKPMTFEDVVNYLSLQKTSKEHLVSFRLILEQFVSKITYDPNGFGGKGSFAYKATLPIANKEQLKAALQGQWHYTGLRVEDLKDGFPACGPVIDEMEAAGELIVSRSKNGLPRTIWKNDPTLIHPVAPDIKAMWHAVTLPANPGDLHDALEKAGLKPTTAPRAPMKPAPAKEKKRRQPRSSGRLTNTHMSHILKDYSFKRK</sequence>
<dbReference type="GO" id="GO:0003743">
    <property type="term" value="F:translation initiation factor activity"/>
    <property type="evidence" value="ECO:0007669"/>
    <property type="project" value="UniProtKB-KW"/>
</dbReference>
<dbReference type="EMBL" id="ML996690">
    <property type="protein sequence ID" value="KAF2403207.1"/>
    <property type="molecule type" value="Genomic_DNA"/>
</dbReference>
<dbReference type="InterPro" id="IPR016656">
    <property type="entry name" value="TFIIE-bsu"/>
</dbReference>
<keyword evidence="3 7" id="KW-0238">DNA-binding</keyword>
<feature type="region of interest" description="Disordered" evidence="8">
    <location>
        <begin position="221"/>
        <end position="268"/>
    </location>
</feature>
<evidence type="ECO:0000256" key="7">
    <source>
        <dbReference type="PIRNR" id="PIRNR016398"/>
    </source>
</evidence>
<keyword evidence="4 7" id="KW-0804">Transcription</keyword>
<dbReference type="Pfam" id="PF02186">
    <property type="entry name" value="TFIIE_beta"/>
    <property type="match status" value="1"/>
</dbReference>
<dbReference type="InterPro" id="IPR003166">
    <property type="entry name" value="TFIIE_bsu_DNA-bd"/>
</dbReference>
<dbReference type="GO" id="GO:0003677">
    <property type="term" value="F:DNA binding"/>
    <property type="evidence" value="ECO:0007669"/>
    <property type="project" value="UniProtKB-UniRule"/>
</dbReference>
<reference evidence="10" key="1">
    <citation type="journal article" date="2020" name="Stud. Mycol.">
        <title>101 Dothideomycetes genomes: a test case for predicting lifestyles and emergence of pathogens.</title>
        <authorList>
            <person name="Haridas S."/>
            <person name="Albert R."/>
            <person name="Binder M."/>
            <person name="Bloem J."/>
            <person name="Labutti K."/>
            <person name="Salamov A."/>
            <person name="Andreopoulos B."/>
            <person name="Baker S."/>
            <person name="Barry K."/>
            <person name="Bills G."/>
            <person name="Bluhm B."/>
            <person name="Cannon C."/>
            <person name="Castanera R."/>
            <person name="Culley D."/>
            <person name="Daum C."/>
            <person name="Ezra D."/>
            <person name="Gonzalez J."/>
            <person name="Henrissat B."/>
            <person name="Kuo A."/>
            <person name="Liang C."/>
            <person name="Lipzen A."/>
            <person name="Lutzoni F."/>
            <person name="Magnuson J."/>
            <person name="Mondo S."/>
            <person name="Nolan M."/>
            <person name="Ohm R."/>
            <person name="Pangilinan J."/>
            <person name="Park H.-J."/>
            <person name="Ramirez L."/>
            <person name="Alfaro M."/>
            <person name="Sun H."/>
            <person name="Tritt A."/>
            <person name="Yoshinaga Y."/>
            <person name="Zwiers L.-H."/>
            <person name="Turgeon B."/>
            <person name="Goodwin S."/>
            <person name="Spatafora J."/>
            <person name="Crous P."/>
            <person name="Grigoriev I."/>
        </authorList>
    </citation>
    <scope>NUCLEOTIDE SEQUENCE</scope>
    <source>
        <strain evidence="10">CBS 262.69</strain>
    </source>
</reference>
<name>A0A6G1I580_9PEZI</name>
<evidence type="ECO:0000313" key="11">
    <source>
        <dbReference type="Proteomes" id="UP000799640"/>
    </source>
</evidence>
<feature type="compositionally biased region" description="Polar residues" evidence="8">
    <location>
        <begin position="247"/>
        <end position="256"/>
    </location>
</feature>
<evidence type="ECO:0000256" key="6">
    <source>
        <dbReference type="ARBA" id="ARBA00025581"/>
    </source>
</evidence>
<comment type="subcellular location">
    <subcellularLocation>
        <location evidence="1 7">Nucleus</location>
    </subcellularLocation>
</comment>
<evidence type="ECO:0000259" key="9">
    <source>
        <dbReference type="PROSITE" id="PS51351"/>
    </source>
</evidence>
<keyword evidence="2 7" id="KW-0805">Transcription regulation</keyword>
<dbReference type="GO" id="GO:0005673">
    <property type="term" value="C:transcription factor TFIIE complex"/>
    <property type="evidence" value="ECO:0007669"/>
    <property type="project" value="UniProtKB-UniRule"/>
</dbReference>
<evidence type="ECO:0000256" key="8">
    <source>
        <dbReference type="SAM" id="MobiDB-lite"/>
    </source>
</evidence>
<accession>A0A6G1I580</accession>
<dbReference type="PROSITE" id="PS51351">
    <property type="entry name" value="TFIIE_BETA_C"/>
    <property type="match status" value="1"/>
</dbReference>
<proteinExistence type="inferred from homology"/>
<gene>
    <name evidence="10" type="ORF">EJ06DRAFT_528151</name>
</gene>
<feature type="domain" description="TFIIE beta" evidence="9">
    <location>
        <begin position="41"/>
        <end position="126"/>
    </location>
</feature>
<dbReference type="OrthoDB" id="5323195at2759"/>
<evidence type="ECO:0000256" key="2">
    <source>
        <dbReference type="ARBA" id="ARBA00023015"/>
    </source>
</evidence>